<dbReference type="Pfam" id="PF00076">
    <property type="entry name" value="RRM_1"/>
    <property type="match status" value="1"/>
</dbReference>
<dbReference type="AlphaFoldDB" id="A0AAU9P145"/>
<comment type="caution">
    <text evidence="4">The sequence shown here is derived from an EMBL/GenBank/DDBJ whole genome shotgun (WGS) entry which is preliminary data.</text>
</comment>
<dbReference type="Gene3D" id="3.30.70.330">
    <property type="match status" value="1"/>
</dbReference>
<evidence type="ECO:0000313" key="5">
    <source>
        <dbReference type="Proteomes" id="UP001157418"/>
    </source>
</evidence>
<protein>
    <recommendedName>
        <fullName evidence="3">RRM domain-containing protein</fullName>
    </recommendedName>
</protein>
<reference evidence="4 5" key="1">
    <citation type="submission" date="2022-01" db="EMBL/GenBank/DDBJ databases">
        <authorList>
            <person name="Xiong W."/>
            <person name="Schranz E."/>
        </authorList>
    </citation>
    <scope>NUCLEOTIDE SEQUENCE [LARGE SCALE GENOMIC DNA]</scope>
</reference>
<dbReference type="SUPFAM" id="SSF54928">
    <property type="entry name" value="RNA-binding domain, RBD"/>
    <property type="match status" value="1"/>
</dbReference>
<dbReference type="PANTHER" id="PTHR34427">
    <property type="entry name" value="DUF4283 DOMAIN PROTEIN"/>
    <property type="match status" value="1"/>
</dbReference>
<evidence type="ECO:0000259" key="3">
    <source>
        <dbReference type="PROSITE" id="PS50102"/>
    </source>
</evidence>
<dbReference type="PROSITE" id="PS50102">
    <property type="entry name" value="RRM"/>
    <property type="match status" value="1"/>
</dbReference>
<feature type="region of interest" description="Disordered" evidence="2">
    <location>
        <begin position="101"/>
        <end position="133"/>
    </location>
</feature>
<evidence type="ECO:0000256" key="1">
    <source>
        <dbReference type="PROSITE-ProRule" id="PRU00176"/>
    </source>
</evidence>
<name>A0AAU9P145_9ASTR</name>
<keyword evidence="5" id="KW-1185">Reference proteome</keyword>
<keyword evidence="1" id="KW-0694">RNA-binding</keyword>
<dbReference type="EMBL" id="CAKMRJ010005523">
    <property type="protein sequence ID" value="CAH1443817.1"/>
    <property type="molecule type" value="Genomic_DNA"/>
</dbReference>
<dbReference type="CDD" id="cd00590">
    <property type="entry name" value="RRM_SF"/>
    <property type="match status" value="1"/>
</dbReference>
<dbReference type="InterPro" id="IPR012677">
    <property type="entry name" value="Nucleotide-bd_a/b_plait_sf"/>
</dbReference>
<accession>A0AAU9P145</accession>
<proteinExistence type="predicted"/>
<organism evidence="4 5">
    <name type="scientific">Lactuca virosa</name>
    <dbReference type="NCBI Taxonomy" id="75947"/>
    <lineage>
        <taxon>Eukaryota</taxon>
        <taxon>Viridiplantae</taxon>
        <taxon>Streptophyta</taxon>
        <taxon>Embryophyta</taxon>
        <taxon>Tracheophyta</taxon>
        <taxon>Spermatophyta</taxon>
        <taxon>Magnoliopsida</taxon>
        <taxon>eudicotyledons</taxon>
        <taxon>Gunneridae</taxon>
        <taxon>Pentapetalae</taxon>
        <taxon>asterids</taxon>
        <taxon>campanulids</taxon>
        <taxon>Asterales</taxon>
        <taxon>Asteraceae</taxon>
        <taxon>Cichorioideae</taxon>
        <taxon>Cichorieae</taxon>
        <taxon>Lactucinae</taxon>
        <taxon>Lactuca</taxon>
    </lineage>
</organism>
<feature type="domain" description="RRM" evidence="3">
    <location>
        <begin position="27"/>
        <end position="104"/>
    </location>
</feature>
<dbReference type="SMART" id="SM00360">
    <property type="entry name" value="RRM"/>
    <property type="match status" value="1"/>
</dbReference>
<dbReference type="Proteomes" id="UP001157418">
    <property type="component" value="Unassembled WGS sequence"/>
</dbReference>
<evidence type="ECO:0000256" key="2">
    <source>
        <dbReference type="SAM" id="MobiDB-lite"/>
    </source>
</evidence>
<dbReference type="PANTHER" id="PTHR34427:SF5">
    <property type="entry name" value="DUF4283 DOMAIN-CONTAINING PROTEIN"/>
    <property type="match status" value="1"/>
</dbReference>
<dbReference type="InterPro" id="IPR035979">
    <property type="entry name" value="RBD_domain_sf"/>
</dbReference>
<sequence length="346" mass="40141">MKSGEWTEVRRRKKVQVQRRVENNDLSNYFVTGFPNGTRKEELRIPLSKFGLVVDVYFGGRKDYQGNNFAFVRYKDVVDMKALEEKLQGIKCRDVTLSVNISKHQRKAPQKPTHATTNSDRRHPTGPAATRYDGIRDNRSYAQATAGHTVKQPNQQIRPATPLVILNTHTHMNNWLSKSTLIAEAHSFDHIGNLPASILMSDDTKYLRGLRMAMHYGNSVAAQEFLDDETRWREWFKWVERADKHEVRYERTAWLKILGLPLKLWDEVNFNLIAERFGRVVSPFDCIRNRRDYSMGKVGVLTSEKRWINQQITIIAAGVNYQIGVVEYTNNWSPFKPAPFDQVEEE</sequence>
<evidence type="ECO:0000313" key="4">
    <source>
        <dbReference type="EMBL" id="CAH1443817.1"/>
    </source>
</evidence>
<gene>
    <name evidence="4" type="ORF">LVIROSA_LOCUS29706</name>
</gene>
<dbReference type="GO" id="GO:0003723">
    <property type="term" value="F:RNA binding"/>
    <property type="evidence" value="ECO:0007669"/>
    <property type="project" value="UniProtKB-UniRule"/>
</dbReference>
<dbReference type="InterPro" id="IPR000504">
    <property type="entry name" value="RRM_dom"/>
</dbReference>